<gene>
    <name evidence="1" type="ORF">EW145_g1629</name>
</gene>
<proteinExistence type="predicted"/>
<keyword evidence="2" id="KW-1185">Reference proteome</keyword>
<evidence type="ECO:0008006" key="3">
    <source>
        <dbReference type="Google" id="ProtNLM"/>
    </source>
</evidence>
<dbReference type="InterPro" id="IPR032675">
    <property type="entry name" value="LRR_dom_sf"/>
</dbReference>
<dbReference type="Gene3D" id="3.80.10.10">
    <property type="entry name" value="Ribonuclease Inhibitor"/>
    <property type="match status" value="1"/>
</dbReference>
<sequence length="388" mass="43923">MEVCDSSSRSRLVDDLIPTILNHLAADFGQRFVATLALVSSAWLRPARRTLYASPTVSTYHACYLLSRTLSDTPDLRDRIHTLHLHPVSRTCEAGTMCACKSDHTIALGLAPIFRLPNLEAISLSCDCAIHAQRYLRSFTFPGNVREICVEGMQWHWSFQACHPVSASLCWSDTLAFRFPNLKRLKLVNLDLSIYESRAFESKSPYIESLHLERVKIIDGKLSDLARNAWGDLQDIALTVTEYSSQFDLHTILFGVAQSLRTLKYFVKEDNSQYDLSALIGEDALASCSTLRDLYLSMPFTSSILLKLGRRLTRLEVLKVYDNYELSVQDWARVISANAFPNLCELHLPIGHELRRLAEWQWSSQDTKGVRQACAARSIELQFAYLAV</sequence>
<evidence type="ECO:0000313" key="1">
    <source>
        <dbReference type="EMBL" id="THH10008.1"/>
    </source>
</evidence>
<dbReference type="SUPFAM" id="SSF52047">
    <property type="entry name" value="RNI-like"/>
    <property type="match status" value="1"/>
</dbReference>
<comment type="caution">
    <text evidence="1">The sequence shown here is derived from an EMBL/GenBank/DDBJ whole genome shotgun (WGS) entry which is preliminary data.</text>
</comment>
<dbReference type="AlphaFoldDB" id="A0A4S4LFP6"/>
<dbReference type="EMBL" id="SGPK01000047">
    <property type="protein sequence ID" value="THH10008.1"/>
    <property type="molecule type" value="Genomic_DNA"/>
</dbReference>
<accession>A0A4S4LFP6</accession>
<protein>
    <recommendedName>
        <fullName evidence="3">F-box domain-containing protein</fullName>
    </recommendedName>
</protein>
<organism evidence="1 2">
    <name type="scientific">Phellinidium pouzarii</name>
    <dbReference type="NCBI Taxonomy" id="167371"/>
    <lineage>
        <taxon>Eukaryota</taxon>
        <taxon>Fungi</taxon>
        <taxon>Dikarya</taxon>
        <taxon>Basidiomycota</taxon>
        <taxon>Agaricomycotina</taxon>
        <taxon>Agaricomycetes</taxon>
        <taxon>Hymenochaetales</taxon>
        <taxon>Hymenochaetaceae</taxon>
        <taxon>Phellinidium</taxon>
    </lineage>
</organism>
<dbReference type="OrthoDB" id="3251638at2759"/>
<dbReference type="Proteomes" id="UP000308199">
    <property type="component" value="Unassembled WGS sequence"/>
</dbReference>
<evidence type="ECO:0000313" key="2">
    <source>
        <dbReference type="Proteomes" id="UP000308199"/>
    </source>
</evidence>
<reference evidence="1 2" key="1">
    <citation type="submission" date="2019-02" db="EMBL/GenBank/DDBJ databases">
        <title>Genome sequencing of the rare red list fungi Phellinidium pouzarii.</title>
        <authorList>
            <person name="Buettner E."/>
            <person name="Kellner H."/>
        </authorList>
    </citation>
    <scope>NUCLEOTIDE SEQUENCE [LARGE SCALE GENOMIC DNA]</scope>
    <source>
        <strain evidence="1 2">DSM 108285</strain>
    </source>
</reference>
<name>A0A4S4LFP6_9AGAM</name>